<keyword evidence="6" id="KW-1185">Reference proteome</keyword>
<evidence type="ECO:0000259" key="4">
    <source>
        <dbReference type="PROSITE" id="PS01124"/>
    </source>
</evidence>
<organism evidence="5 6">
    <name type="scientific">Paenibacillus solanacearum</name>
    <dbReference type="NCBI Taxonomy" id="2048548"/>
    <lineage>
        <taxon>Bacteria</taxon>
        <taxon>Bacillati</taxon>
        <taxon>Bacillota</taxon>
        <taxon>Bacilli</taxon>
        <taxon>Bacillales</taxon>
        <taxon>Paenibacillaceae</taxon>
        <taxon>Paenibacillus</taxon>
    </lineage>
</organism>
<dbReference type="Proteomes" id="UP000693672">
    <property type="component" value="Unassembled WGS sequence"/>
</dbReference>
<keyword evidence="3" id="KW-0804">Transcription</keyword>
<evidence type="ECO:0000256" key="3">
    <source>
        <dbReference type="ARBA" id="ARBA00023163"/>
    </source>
</evidence>
<name>A0A916NMV9_9BACL</name>
<evidence type="ECO:0000313" key="6">
    <source>
        <dbReference type="Proteomes" id="UP000693672"/>
    </source>
</evidence>
<dbReference type="InterPro" id="IPR018060">
    <property type="entry name" value="HTH_AraC"/>
</dbReference>
<feature type="domain" description="HTH araC/xylS-type" evidence="4">
    <location>
        <begin position="156"/>
        <end position="254"/>
    </location>
</feature>
<keyword evidence="2" id="KW-0238">DNA-binding</keyword>
<dbReference type="SMART" id="SM00342">
    <property type="entry name" value="HTH_ARAC"/>
    <property type="match status" value="1"/>
</dbReference>
<dbReference type="PANTHER" id="PTHR43280">
    <property type="entry name" value="ARAC-FAMILY TRANSCRIPTIONAL REGULATOR"/>
    <property type="match status" value="1"/>
</dbReference>
<dbReference type="Pfam" id="PF12833">
    <property type="entry name" value="HTH_18"/>
    <property type="match status" value="1"/>
</dbReference>
<gene>
    <name evidence="5" type="primary">rhaR_15</name>
    <name evidence="5" type="ORF">PAESOLCIP111_01111</name>
</gene>
<proteinExistence type="predicted"/>
<comment type="caution">
    <text evidence="5">The sequence shown here is derived from an EMBL/GenBank/DDBJ whole genome shotgun (WGS) entry which is preliminary data.</text>
</comment>
<dbReference type="InterPro" id="IPR018062">
    <property type="entry name" value="HTH_AraC-typ_CS"/>
</dbReference>
<evidence type="ECO:0000313" key="5">
    <source>
        <dbReference type="EMBL" id="CAG7608915.1"/>
    </source>
</evidence>
<accession>A0A916NMV9</accession>
<dbReference type="RefSeq" id="WP_218090927.1">
    <property type="nucleotide sequence ID" value="NZ_CAJVAS010000003.1"/>
</dbReference>
<dbReference type="EMBL" id="CAJVAS010000003">
    <property type="protein sequence ID" value="CAG7608915.1"/>
    <property type="molecule type" value="Genomic_DNA"/>
</dbReference>
<dbReference type="GO" id="GO:0043565">
    <property type="term" value="F:sequence-specific DNA binding"/>
    <property type="evidence" value="ECO:0007669"/>
    <property type="project" value="InterPro"/>
</dbReference>
<keyword evidence="1" id="KW-0805">Transcription regulation</keyword>
<evidence type="ECO:0000256" key="1">
    <source>
        <dbReference type="ARBA" id="ARBA00023015"/>
    </source>
</evidence>
<dbReference type="GO" id="GO:0003700">
    <property type="term" value="F:DNA-binding transcription factor activity"/>
    <property type="evidence" value="ECO:0007669"/>
    <property type="project" value="InterPro"/>
</dbReference>
<reference evidence="5" key="1">
    <citation type="submission" date="2021-06" db="EMBL/GenBank/DDBJ databases">
        <authorList>
            <person name="Criscuolo A."/>
        </authorList>
    </citation>
    <scope>NUCLEOTIDE SEQUENCE</scope>
    <source>
        <strain evidence="5">CIP111600</strain>
    </source>
</reference>
<protein>
    <submittedName>
        <fullName evidence="5">HTH-type transcriptional activator RhaR</fullName>
    </submittedName>
</protein>
<dbReference type="AlphaFoldDB" id="A0A916NMV9"/>
<sequence>MLNILNVYFDDCIPHWHNRLQHVQFHVLVLVTHGKLLYRLNDVTREASKGELIFIPSGTQREAFNDKEILHQKYAVIFTCSPELNLPLIQKTDPQFIRVRMFDYYQERFISLHRQSIERREYYDTIQTGILLEMLGNTCRELEAPPLPKRRAAHVDKLEQHITQNYRKPLVLQELAELIHRSPNYTLSLFKEAVGQTPLEYQHRLRIATAMEMLQNTTLTVTFIAHHLGYYDTSYFYKMFRKYTGMSPTAYAARDREL</sequence>
<dbReference type="PANTHER" id="PTHR43280:SF28">
    <property type="entry name" value="HTH-TYPE TRANSCRIPTIONAL ACTIVATOR RHAS"/>
    <property type="match status" value="1"/>
</dbReference>
<dbReference type="PROSITE" id="PS00041">
    <property type="entry name" value="HTH_ARAC_FAMILY_1"/>
    <property type="match status" value="1"/>
</dbReference>
<evidence type="ECO:0000256" key="2">
    <source>
        <dbReference type="ARBA" id="ARBA00023125"/>
    </source>
</evidence>
<dbReference type="PROSITE" id="PS01124">
    <property type="entry name" value="HTH_ARAC_FAMILY_2"/>
    <property type="match status" value="1"/>
</dbReference>